<protein>
    <submittedName>
        <fullName evidence="2">Uncharacterized protein</fullName>
    </submittedName>
</protein>
<reference evidence="2 3" key="1">
    <citation type="submission" date="2022-05" db="EMBL/GenBank/DDBJ databases">
        <authorList>
            <consortium name="Genoscope - CEA"/>
            <person name="William W."/>
        </authorList>
    </citation>
    <scope>NUCLEOTIDE SEQUENCE [LARGE SCALE GENOMIC DNA]</scope>
</reference>
<evidence type="ECO:0000256" key="1">
    <source>
        <dbReference type="SAM" id="MobiDB-lite"/>
    </source>
</evidence>
<evidence type="ECO:0000313" key="2">
    <source>
        <dbReference type="EMBL" id="CAH3020108.1"/>
    </source>
</evidence>
<feature type="compositionally biased region" description="Basic and acidic residues" evidence="1">
    <location>
        <begin position="103"/>
        <end position="112"/>
    </location>
</feature>
<dbReference type="EMBL" id="CALNXI010000136">
    <property type="protein sequence ID" value="CAH3020108.1"/>
    <property type="molecule type" value="Genomic_DNA"/>
</dbReference>
<name>A0ABN8LWZ6_9CNID</name>
<feature type="non-terminal residue" evidence="2">
    <location>
        <position position="1"/>
    </location>
</feature>
<sequence length="230" mass="26866">GNLKRHLKSHARKGHIENQQVDKTFLKTPMDKREKLKNCILTGLPFKWCPVDDCEVVTHLMRSHITRKHRLKPGPLLENYLRVVRSSPSPPTVHSTDSAMESQDIKEDITTEERDDEEESCPDDERMIDYPTASSPKDKMQTWLGLFYKYLNTPDCGRKRDKNRLQHATHVRTILEDIDPEGKDIEILSEDEGYIVWTEWVDRKLENKRSGTVRSHLGSYNHFLKFVTRG</sequence>
<accession>A0ABN8LWZ6</accession>
<feature type="compositionally biased region" description="Polar residues" evidence="1">
    <location>
        <begin position="92"/>
        <end position="101"/>
    </location>
</feature>
<feature type="region of interest" description="Disordered" evidence="1">
    <location>
        <begin position="86"/>
        <end position="134"/>
    </location>
</feature>
<gene>
    <name evidence="2" type="ORF">PEVE_00005634</name>
</gene>
<comment type="caution">
    <text evidence="2">The sequence shown here is derived from an EMBL/GenBank/DDBJ whole genome shotgun (WGS) entry which is preliminary data.</text>
</comment>
<organism evidence="2 3">
    <name type="scientific">Porites evermanni</name>
    <dbReference type="NCBI Taxonomy" id="104178"/>
    <lineage>
        <taxon>Eukaryota</taxon>
        <taxon>Metazoa</taxon>
        <taxon>Cnidaria</taxon>
        <taxon>Anthozoa</taxon>
        <taxon>Hexacorallia</taxon>
        <taxon>Scleractinia</taxon>
        <taxon>Fungiina</taxon>
        <taxon>Poritidae</taxon>
        <taxon>Porites</taxon>
    </lineage>
</organism>
<dbReference type="Proteomes" id="UP001159427">
    <property type="component" value="Unassembled WGS sequence"/>
</dbReference>
<feature type="compositionally biased region" description="Acidic residues" evidence="1">
    <location>
        <begin position="113"/>
        <end position="122"/>
    </location>
</feature>
<keyword evidence="3" id="KW-1185">Reference proteome</keyword>
<proteinExistence type="predicted"/>
<evidence type="ECO:0000313" key="3">
    <source>
        <dbReference type="Proteomes" id="UP001159427"/>
    </source>
</evidence>